<reference evidence="1 2" key="1">
    <citation type="journal article" date="2020" name="Microorganisms">
        <title>Osmotic Adaptation and Compatible Solute Biosynthesis of Phototrophic Bacteria as Revealed from Genome Analyses.</title>
        <authorList>
            <person name="Imhoff J.F."/>
            <person name="Rahn T."/>
            <person name="Kunzel S."/>
            <person name="Keller A."/>
            <person name="Neulinger S.C."/>
        </authorList>
    </citation>
    <scope>NUCLEOTIDE SEQUENCE [LARGE SCALE GENOMIC DNA]</scope>
    <source>
        <strain evidence="1 2">DSM 9895</strain>
    </source>
</reference>
<protein>
    <submittedName>
        <fullName evidence="1">Uncharacterized protein</fullName>
    </submittedName>
</protein>
<dbReference type="RefSeq" id="WP_200339395.1">
    <property type="nucleotide sequence ID" value="NZ_NRRL01000006.1"/>
</dbReference>
<organism evidence="1 2">
    <name type="scientific">Rhodovibrio sodomensis</name>
    <dbReference type="NCBI Taxonomy" id="1088"/>
    <lineage>
        <taxon>Bacteria</taxon>
        <taxon>Pseudomonadati</taxon>
        <taxon>Pseudomonadota</taxon>
        <taxon>Alphaproteobacteria</taxon>
        <taxon>Rhodospirillales</taxon>
        <taxon>Rhodovibrionaceae</taxon>
        <taxon>Rhodovibrio</taxon>
    </lineage>
</organism>
<accession>A0ABS1DD49</accession>
<evidence type="ECO:0000313" key="1">
    <source>
        <dbReference type="EMBL" id="MBK1667325.1"/>
    </source>
</evidence>
<evidence type="ECO:0000313" key="2">
    <source>
        <dbReference type="Proteomes" id="UP001296873"/>
    </source>
</evidence>
<dbReference type="Proteomes" id="UP001296873">
    <property type="component" value="Unassembled WGS sequence"/>
</dbReference>
<gene>
    <name evidence="1" type="ORF">CKO28_04690</name>
</gene>
<sequence length="177" mass="19309">MATLLAVYAGSRLIGRCDARCYEAKSHSCKCVCFGANHGAGYDRALRQTQQNAERWLARYLEKEGLDPKDAIATGRGLTQLEMDLADSGAPSSTPALSGVASGSFWTVYEHPSDLSSAYAARRWRARDGRLQRTDELICAQTLGELRARLPEGLVHRTRGPGDPANVLEVWTAAERA</sequence>
<dbReference type="EMBL" id="NRRL01000006">
    <property type="protein sequence ID" value="MBK1667325.1"/>
    <property type="molecule type" value="Genomic_DNA"/>
</dbReference>
<comment type="caution">
    <text evidence="1">The sequence shown here is derived from an EMBL/GenBank/DDBJ whole genome shotgun (WGS) entry which is preliminary data.</text>
</comment>
<proteinExistence type="predicted"/>
<name>A0ABS1DD49_9PROT</name>
<keyword evidence="2" id="KW-1185">Reference proteome</keyword>